<accession>A0A918S0T7</accession>
<gene>
    <name evidence="2" type="ORF">GCM10007989_13870</name>
</gene>
<name>A0A918S0T7_9HYPH</name>
<reference evidence="2" key="2">
    <citation type="submission" date="2020-09" db="EMBL/GenBank/DDBJ databases">
        <authorList>
            <person name="Sun Q."/>
            <person name="Kim S."/>
        </authorList>
    </citation>
    <scope>NUCLEOTIDE SEQUENCE</scope>
    <source>
        <strain evidence="2">KCTC 32437</strain>
    </source>
</reference>
<dbReference type="RefSeq" id="WP_210310433.1">
    <property type="nucleotide sequence ID" value="NZ_BMZE01000001.1"/>
</dbReference>
<organism evidence="2 3">
    <name type="scientific">Devosia pacifica</name>
    <dbReference type="NCBI Taxonomy" id="1335967"/>
    <lineage>
        <taxon>Bacteria</taxon>
        <taxon>Pseudomonadati</taxon>
        <taxon>Pseudomonadota</taxon>
        <taxon>Alphaproteobacteria</taxon>
        <taxon>Hyphomicrobiales</taxon>
        <taxon>Devosiaceae</taxon>
        <taxon>Devosia</taxon>
    </lineage>
</organism>
<evidence type="ECO:0000313" key="2">
    <source>
        <dbReference type="EMBL" id="GHA19512.1"/>
    </source>
</evidence>
<dbReference type="Proteomes" id="UP000646579">
    <property type="component" value="Unassembled WGS sequence"/>
</dbReference>
<evidence type="ECO:0000313" key="3">
    <source>
        <dbReference type="Proteomes" id="UP000646579"/>
    </source>
</evidence>
<evidence type="ECO:0000256" key="1">
    <source>
        <dbReference type="SAM" id="Phobius"/>
    </source>
</evidence>
<keyword evidence="1" id="KW-1133">Transmembrane helix</keyword>
<comment type="caution">
    <text evidence="2">The sequence shown here is derived from an EMBL/GenBank/DDBJ whole genome shotgun (WGS) entry which is preliminary data.</text>
</comment>
<proteinExistence type="predicted"/>
<keyword evidence="3" id="KW-1185">Reference proteome</keyword>
<sequence>MTETTTDASNLSPVARPSGIRIRFGRRGLILAAMAAIAAGLWLNWGWMTAIGAAPLILALAPCAVMCGLGMCMMGGSKSCGSKSNPAGGPEVKTD</sequence>
<protein>
    <submittedName>
        <fullName evidence="2">Uncharacterized protein</fullName>
    </submittedName>
</protein>
<dbReference type="EMBL" id="BMZE01000001">
    <property type="protein sequence ID" value="GHA19512.1"/>
    <property type="molecule type" value="Genomic_DNA"/>
</dbReference>
<reference evidence="2" key="1">
    <citation type="journal article" date="2014" name="Int. J. Syst. Evol. Microbiol.">
        <title>Complete genome sequence of Corynebacterium casei LMG S-19264T (=DSM 44701T), isolated from a smear-ripened cheese.</title>
        <authorList>
            <consortium name="US DOE Joint Genome Institute (JGI-PGF)"/>
            <person name="Walter F."/>
            <person name="Albersmeier A."/>
            <person name="Kalinowski J."/>
            <person name="Ruckert C."/>
        </authorList>
    </citation>
    <scope>NUCLEOTIDE SEQUENCE</scope>
    <source>
        <strain evidence="2">KCTC 32437</strain>
    </source>
</reference>
<feature type="transmembrane region" description="Helical" evidence="1">
    <location>
        <begin position="28"/>
        <end position="47"/>
    </location>
</feature>
<keyword evidence="1" id="KW-0812">Transmembrane</keyword>
<keyword evidence="1" id="KW-0472">Membrane</keyword>
<feature type="transmembrane region" description="Helical" evidence="1">
    <location>
        <begin position="53"/>
        <end position="74"/>
    </location>
</feature>
<dbReference type="AlphaFoldDB" id="A0A918S0T7"/>